<dbReference type="Pfam" id="PF14261">
    <property type="entry name" value="DUF4351"/>
    <property type="match status" value="1"/>
</dbReference>
<dbReference type="Proteomes" id="UP000660380">
    <property type="component" value="Unassembled WGS sequence"/>
</dbReference>
<feature type="domain" description="DUF4351" evidence="1">
    <location>
        <begin position="8"/>
        <end position="35"/>
    </location>
</feature>
<name>A0ABR8GZ14_9CYAN</name>
<accession>A0ABR8GZ14</accession>
<dbReference type="EMBL" id="JACJTA010000093">
    <property type="protein sequence ID" value="MBD2608408.1"/>
    <property type="molecule type" value="Genomic_DNA"/>
</dbReference>
<organism evidence="2 3">
    <name type="scientific">Scytonema hofmannii FACHB-248</name>
    <dbReference type="NCBI Taxonomy" id="1842502"/>
    <lineage>
        <taxon>Bacteria</taxon>
        <taxon>Bacillati</taxon>
        <taxon>Cyanobacteriota</taxon>
        <taxon>Cyanophyceae</taxon>
        <taxon>Nostocales</taxon>
        <taxon>Scytonemataceae</taxon>
        <taxon>Scytonema</taxon>
    </lineage>
</organism>
<comment type="caution">
    <text evidence="2">The sequence shown here is derived from an EMBL/GenBank/DDBJ whole genome shotgun (WGS) entry which is preliminary data.</text>
</comment>
<sequence length="40" mass="4760">MRESVIYQDIFQQGELKLVLRELNRRLGTIPADLQVQFKL</sequence>
<reference evidence="2 3" key="1">
    <citation type="journal article" date="2020" name="ISME J.">
        <title>Comparative genomics reveals insights into cyanobacterial evolution and habitat adaptation.</title>
        <authorList>
            <person name="Chen M.Y."/>
            <person name="Teng W.K."/>
            <person name="Zhao L."/>
            <person name="Hu C.X."/>
            <person name="Zhou Y.K."/>
            <person name="Han B.P."/>
            <person name="Song L.R."/>
            <person name="Shu W.S."/>
        </authorList>
    </citation>
    <scope>NUCLEOTIDE SEQUENCE [LARGE SCALE GENOMIC DNA]</scope>
    <source>
        <strain evidence="2 3">FACHB-248</strain>
    </source>
</reference>
<dbReference type="RefSeq" id="WP_144238230.1">
    <property type="nucleotide sequence ID" value="NZ_JACJTA010000093.1"/>
</dbReference>
<dbReference type="InterPro" id="IPR025587">
    <property type="entry name" value="DUF4351"/>
</dbReference>
<proteinExistence type="predicted"/>
<keyword evidence="3" id="KW-1185">Reference proteome</keyword>
<evidence type="ECO:0000313" key="2">
    <source>
        <dbReference type="EMBL" id="MBD2608408.1"/>
    </source>
</evidence>
<evidence type="ECO:0000259" key="1">
    <source>
        <dbReference type="Pfam" id="PF14261"/>
    </source>
</evidence>
<evidence type="ECO:0000313" key="3">
    <source>
        <dbReference type="Proteomes" id="UP000660380"/>
    </source>
</evidence>
<protein>
    <submittedName>
        <fullName evidence="2">DUF4351 domain-containing protein</fullName>
    </submittedName>
</protein>
<gene>
    <name evidence="2" type="ORF">H6G81_28790</name>
</gene>